<dbReference type="Proteomes" id="UP000176998">
    <property type="component" value="Unassembled WGS sequence"/>
</dbReference>
<dbReference type="GeneID" id="34556584"/>
<evidence type="ECO:0000313" key="2">
    <source>
        <dbReference type="Proteomes" id="UP000176998"/>
    </source>
</evidence>
<name>A0A1G4BIZ4_9PEZI</name>
<accession>A0A1G4BIZ4</accession>
<organism evidence="1 2">
    <name type="scientific">Colletotrichum orchidophilum</name>
    <dbReference type="NCBI Taxonomy" id="1209926"/>
    <lineage>
        <taxon>Eukaryota</taxon>
        <taxon>Fungi</taxon>
        <taxon>Dikarya</taxon>
        <taxon>Ascomycota</taxon>
        <taxon>Pezizomycotina</taxon>
        <taxon>Sordariomycetes</taxon>
        <taxon>Hypocreomycetidae</taxon>
        <taxon>Glomerellales</taxon>
        <taxon>Glomerellaceae</taxon>
        <taxon>Colletotrichum</taxon>
    </lineage>
</organism>
<sequence>MPALLRKVHRTPTHLRVKGRYGSVDLLRTFLTILPSACLGLP</sequence>
<reference evidence="1 2" key="1">
    <citation type="submission" date="2016-09" db="EMBL/GenBank/DDBJ databases">
        <authorList>
            <person name="Capua I."/>
            <person name="De Benedictis P."/>
            <person name="Joannis T."/>
            <person name="Lombin L.H."/>
            <person name="Cattoli G."/>
        </authorList>
    </citation>
    <scope>NUCLEOTIDE SEQUENCE [LARGE SCALE GENOMIC DNA]</scope>
    <source>
        <strain evidence="1 2">IMI 309357</strain>
    </source>
</reference>
<dbReference type="EMBL" id="MJBS01000020">
    <property type="protein sequence ID" value="OHF01391.1"/>
    <property type="molecule type" value="Genomic_DNA"/>
</dbReference>
<comment type="caution">
    <text evidence="1">The sequence shown here is derived from an EMBL/GenBank/DDBJ whole genome shotgun (WGS) entry which is preliminary data.</text>
</comment>
<evidence type="ECO:0000313" key="1">
    <source>
        <dbReference type="EMBL" id="OHF01391.1"/>
    </source>
</evidence>
<protein>
    <submittedName>
        <fullName evidence="1">Uncharacterized protein</fullName>
    </submittedName>
</protein>
<dbReference type="RefSeq" id="XP_022478533.1">
    <property type="nucleotide sequence ID" value="XM_022615074.1"/>
</dbReference>
<keyword evidence="2" id="KW-1185">Reference proteome</keyword>
<gene>
    <name evidence="1" type="ORF">CORC01_03424</name>
</gene>
<proteinExistence type="predicted"/>
<dbReference type="AlphaFoldDB" id="A0A1G4BIZ4"/>